<dbReference type="RefSeq" id="WP_223711488.1">
    <property type="nucleotide sequence ID" value="NZ_JAINUY010000012.1"/>
</dbReference>
<proteinExistence type="predicted"/>
<dbReference type="AlphaFoldDB" id="A0A9X1HHD9"/>
<sequence>MENIKILKAEMDREIERETRRTFYGIFLLLIIYGSLVLGYLIWIAENDKTITK</sequence>
<keyword evidence="1" id="KW-1133">Transmembrane helix</keyword>
<dbReference type="Proteomes" id="UP001139366">
    <property type="component" value="Unassembled WGS sequence"/>
</dbReference>
<keyword evidence="1" id="KW-0472">Membrane</keyword>
<evidence type="ECO:0000313" key="3">
    <source>
        <dbReference type="Proteomes" id="UP001139366"/>
    </source>
</evidence>
<name>A0A9X1HHD9_9FLAO</name>
<accession>A0A9X1HHD9</accession>
<evidence type="ECO:0000256" key="1">
    <source>
        <dbReference type="SAM" id="Phobius"/>
    </source>
</evidence>
<evidence type="ECO:0000313" key="2">
    <source>
        <dbReference type="EMBL" id="MBZ4037797.1"/>
    </source>
</evidence>
<gene>
    <name evidence="2" type="ORF">K6T82_23775</name>
</gene>
<protein>
    <submittedName>
        <fullName evidence="2">Uncharacterized protein</fullName>
    </submittedName>
</protein>
<dbReference type="EMBL" id="JAINUY010000012">
    <property type="protein sequence ID" value="MBZ4037797.1"/>
    <property type="molecule type" value="Genomic_DNA"/>
</dbReference>
<keyword evidence="1" id="KW-0812">Transmembrane</keyword>
<organism evidence="2 3">
    <name type="scientific">Flavobacterium potami</name>
    <dbReference type="NCBI Taxonomy" id="2872310"/>
    <lineage>
        <taxon>Bacteria</taxon>
        <taxon>Pseudomonadati</taxon>
        <taxon>Bacteroidota</taxon>
        <taxon>Flavobacteriia</taxon>
        <taxon>Flavobacteriales</taxon>
        <taxon>Flavobacteriaceae</taxon>
        <taxon>Flavobacterium</taxon>
    </lineage>
</organism>
<feature type="transmembrane region" description="Helical" evidence="1">
    <location>
        <begin position="21"/>
        <end position="45"/>
    </location>
</feature>
<keyword evidence="3" id="KW-1185">Reference proteome</keyword>
<reference evidence="2 3" key="1">
    <citation type="journal article" date="2023" name="Antonie Van Leeuwenhoek">
        <title>Flavobacterium potami sp. nov., a multi-metal resistance genes harbouring bacterium isolated from shallow river silt.</title>
        <authorList>
            <person name="Li S."/>
            <person name="Mao S."/>
            <person name="Mu W."/>
            <person name="Guo B."/>
            <person name="Li C."/>
            <person name="Zhu Q."/>
            <person name="Hou X."/>
            <person name="Zhao Y."/>
            <person name="Wei S."/>
            <person name="Liu H."/>
            <person name="Liu A."/>
        </authorList>
    </citation>
    <scope>NUCLEOTIDE SEQUENCE [LARGE SCALE GENOMIC DNA]</scope>
    <source>
        <strain evidence="2 3">17A</strain>
    </source>
</reference>
<comment type="caution">
    <text evidence="2">The sequence shown here is derived from an EMBL/GenBank/DDBJ whole genome shotgun (WGS) entry which is preliminary data.</text>
</comment>